<dbReference type="Proteomes" id="UP000821845">
    <property type="component" value="Chromosome 9"/>
</dbReference>
<dbReference type="EMBL" id="CM023489">
    <property type="protein sequence ID" value="KAH6921956.1"/>
    <property type="molecule type" value="Genomic_DNA"/>
</dbReference>
<evidence type="ECO:0000313" key="1">
    <source>
        <dbReference type="EMBL" id="KAH6921956.1"/>
    </source>
</evidence>
<proteinExistence type="predicted"/>
<comment type="caution">
    <text evidence="1">The sequence shown here is derived from an EMBL/GenBank/DDBJ whole genome shotgun (WGS) entry which is preliminary data.</text>
</comment>
<organism evidence="1 2">
    <name type="scientific">Hyalomma asiaticum</name>
    <name type="common">Tick</name>
    <dbReference type="NCBI Taxonomy" id="266040"/>
    <lineage>
        <taxon>Eukaryota</taxon>
        <taxon>Metazoa</taxon>
        <taxon>Ecdysozoa</taxon>
        <taxon>Arthropoda</taxon>
        <taxon>Chelicerata</taxon>
        <taxon>Arachnida</taxon>
        <taxon>Acari</taxon>
        <taxon>Parasitiformes</taxon>
        <taxon>Ixodida</taxon>
        <taxon>Ixodoidea</taxon>
        <taxon>Ixodidae</taxon>
        <taxon>Hyalomminae</taxon>
        <taxon>Hyalomma</taxon>
    </lineage>
</organism>
<sequence length="69" mass="7265">MLNDAGHGATDELGRSCERATALDVQHIGSVDFRSELLITSSDLRENLTTFTGMWSGTPGCLTLAGGPL</sequence>
<gene>
    <name evidence="1" type="ORF">HPB50_006904</name>
</gene>
<keyword evidence="2" id="KW-1185">Reference proteome</keyword>
<evidence type="ECO:0000313" key="2">
    <source>
        <dbReference type="Proteomes" id="UP000821845"/>
    </source>
</evidence>
<reference evidence="1" key="1">
    <citation type="submission" date="2020-05" db="EMBL/GenBank/DDBJ databases">
        <title>Large-scale comparative analyses of tick genomes elucidate their genetic diversity and vector capacities.</title>
        <authorList>
            <person name="Jia N."/>
            <person name="Wang J."/>
            <person name="Shi W."/>
            <person name="Du L."/>
            <person name="Sun Y."/>
            <person name="Zhan W."/>
            <person name="Jiang J."/>
            <person name="Wang Q."/>
            <person name="Zhang B."/>
            <person name="Ji P."/>
            <person name="Sakyi L.B."/>
            <person name="Cui X."/>
            <person name="Yuan T."/>
            <person name="Jiang B."/>
            <person name="Yang W."/>
            <person name="Lam T.T.-Y."/>
            <person name="Chang Q."/>
            <person name="Ding S."/>
            <person name="Wang X."/>
            <person name="Zhu J."/>
            <person name="Ruan X."/>
            <person name="Zhao L."/>
            <person name="Wei J."/>
            <person name="Que T."/>
            <person name="Du C."/>
            <person name="Cheng J."/>
            <person name="Dai P."/>
            <person name="Han X."/>
            <person name="Huang E."/>
            <person name="Gao Y."/>
            <person name="Liu J."/>
            <person name="Shao H."/>
            <person name="Ye R."/>
            <person name="Li L."/>
            <person name="Wei W."/>
            <person name="Wang X."/>
            <person name="Wang C."/>
            <person name="Yang T."/>
            <person name="Huo Q."/>
            <person name="Li W."/>
            <person name="Guo W."/>
            <person name="Chen H."/>
            <person name="Zhou L."/>
            <person name="Ni X."/>
            <person name="Tian J."/>
            <person name="Zhou Y."/>
            <person name="Sheng Y."/>
            <person name="Liu T."/>
            <person name="Pan Y."/>
            <person name="Xia L."/>
            <person name="Li J."/>
            <person name="Zhao F."/>
            <person name="Cao W."/>
        </authorList>
    </citation>
    <scope>NUCLEOTIDE SEQUENCE</scope>
    <source>
        <strain evidence="1">Hyas-2018</strain>
    </source>
</reference>
<accession>A0ACB7RJN6</accession>
<name>A0ACB7RJN6_HYAAI</name>
<protein>
    <submittedName>
        <fullName evidence="1">Uncharacterized protein</fullName>
    </submittedName>
</protein>